<evidence type="ECO:0000256" key="4">
    <source>
        <dbReference type="SAM" id="MobiDB-lite"/>
    </source>
</evidence>
<dbReference type="Gene3D" id="3.20.190.20">
    <property type="match status" value="1"/>
</dbReference>
<evidence type="ECO:0000259" key="5">
    <source>
        <dbReference type="Pfam" id="PF17815"/>
    </source>
</evidence>
<dbReference type="InterPro" id="IPR041517">
    <property type="entry name" value="DEGP_PDZ"/>
</dbReference>
<evidence type="ECO:0000256" key="2">
    <source>
        <dbReference type="ARBA" id="ARBA00022801"/>
    </source>
</evidence>
<dbReference type="GO" id="GO:0006508">
    <property type="term" value="P:proteolysis"/>
    <property type="evidence" value="ECO:0007669"/>
    <property type="project" value="UniProtKB-KW"/>
</dbReference>
<feature type="compositionally biased region" description="Basic and acidic residues" evidence="4">
    <location>
        <begin position="1"/>
        <end position="14"/>
    </location>
</feature>
<dbReference type="AlphaFoldDB" id="A0AAQ3NEE5"/>
<feature type="compositionally biased region" description="Basic and acidic residues" evidence="4">
    <location>
        <begin position="28"/>
        <end position="38"/>
    </location>
</feature>
<keyword evidence="7" id="KW-1185">Reference proteome</keyword>
<dbReference type="InterPro" id="IPR046449">
    <property type="entry name" value="DEGP_PDZ_sf"/>
</dbReference>
<dbReference type="EMBL" id="CP144695">
    <property type="protein sequence ID" value="WVZ07506.1"/>
    <property type="molecule type" value="Genomic_DNA"/>
</dbReference>
<reference evidence="6 7" key="1">
    <citation type="journal article" date="2023" name="Life. Sci Alliance">
        <title>Evolutionary insights into 3D genome organization and epigenetic landscape of Vigna mungo.</title>
        <authorList>
            <person name="Junaid A."/>
            <person name="Singh B."/>
            <person name="Bhatia S."/>
        </authorList>
    </citation>
    <scope>NUCLEOTIDE SEQUENCE [LARGE SCALE GENOMIC DNA]</scope>
    <source>
        <strain evidence="6">Urdbean</strain>
    </source>
</reference>
<dbReference type="Pfam" id="PF17815">
    <property type="entry name" value="PDZ_3"/>
    <property type="match status" value="1"/>
</dbReference>
<dbReference type="PANTHER" id="PTHR45980:SF18">
    <property type="entry name" value="PROTEASE DO-LIKE 9"/>
    <property type="match status" value="1"/>
</dbReference>
<gene>
    <name evidence="6" type="ORF">V8G54_020852</name>
</gene>
<dbReference type="Proteomes" id="UP001374535">
    <property type="component" value="Chromosome 6"/>
</dbReference>
<evidence type="ECO:0000313" key="6">
    <source>
        <dbReference type="EMBL" id="WVZ07506.1"/>
    </source>
</evidence>
<feature type="domain" description="Protease Do-like PDZ" evidence="5">
    <location>
        <begin position="173"/>
        <end position="203"/>
    </location>
</feature>
<keyword evidence="1" id="KW-0645">Protease</keyword>
<evidence type="ECO:0000313" key="7">
    <source>
        <dbReference type="Proteomes" id="UP001374535"/>
    </source>
</evidence>
<keyword evidence="2" id="KW-0378">Hydrolase</keyword>
<dbReference type="PANTHER" id="PTHR45980">
    <property type="match status" value="1"/>
</dbReference>
<name>A0AAQ3NEE5_VIGMU</name>
<keyword evidence="3" id="KW-0720">Serine protease</keyword>
<organism evidence="6 7">
    <name type="scientific">Vigna mungo</name>
    <name type="common">Black gram</name>
    <name type="synonym">Phaseolus mungo</name>
    <dbReference type="NCBI Taxonomy" id="3915"/>
    <lineage>
        <taxon>Eukaryota</taxon>
        <taxon>Viridiplantae</taxon>
        <taxon>Streptophyta</taxon>
        <taxon>Embryophyta</taxon>
        <taxon>Tracheophyta</taxon>
        <taxon>Spermatophyta</taxon>
        <taxon>Magnoliopsida</taxon>
        <taxon>eudicotyledons</taxon>
        <taxon>Gunneridae</taxon>
        <taxon>Pentapetalae</taxon>
        <taxon>rosids</taxon>
        <taxon>fabids</taxon>
        <taxon>Fabales</taxon>
        <taxon>Fabaceae</taxon>
        <taxon>Papilionoideae</taxon>
        <taxon>50 kb inversion clade</taxon>
        <taxon>NPAAA clade</taxon>
        <taxon>indigoferoid/millettioid clade</taxon>
        <taxon>Phaseoleae</taxon>
        <taxon>Vigna</taxon>
    </lineage>
</organism>
<feature type="region of interest" description="Disordered" evidence="4">
    <location>
        <begin position="1"/>
        <end position="38"/>
    </location>
</feature>
<evidence type="ECO:0000256" key="1">
    <source>
        <dbReference type="ARBA" id="ARBA00022670"/>
    </source>
</evidence>
<sequence length="277" mass="30974">MEKQQPKHTQEAPTRRSAMTRWSSDAGKAARAEHVAETGRKEAVRGGWCGGFGGRNHQGWVALLKAHLTLDFVGENDVGWQSGRDAGAEASEDGTTKVGDVGRRRRTTEQTAEMTERQCHRHRRRRHKNLALDTNLNYLVSQKYTGDRAQVKVLRNSQILEFNIKLSTHKRLVPAHIKGRPPSYYIIAGFVFTAVSVPYLRSEHVPLVPILLGLPSCLICTTSSSSHSLLDMLDRLNNPINFYVCPFIFWNSNVVPGENTLVSISWDGGDLSKSKRS</sequence>
<accession>A0AAQ3NEE5</accession>
<evidence type="ECO:0000256" key="3">
    <source>
        <dbReference type="ARBA" id="ARBA00022825"/>
    </source>
</evidence>
<protein>
    <recommendedName>
        <fullName evidence="5">Protease Do-like PDZ domain-containing protein</fullName>
    </recommendedName>
</protein>
<dbReference type="GO" id="GO:0004252">
    <property type="term" value="F:serine-type endopeptidase activity"/>
    <property type="evidence" value="ECO:0007669"/>
    <property type="project" value="TreeGrafter"/>
</dbReference>
<proteinExistence type="predicted"/>